<dbReference type="Pfam" id="PF01551">
    <property type="entry name" value="Peptidase_M23"/>
    <property type="match status" value="1"/>
</dbReference>
<feature type="region of interest" description="Disordered" evidence="2">
    <location>
        <begin position="45"/>
        <end position="66"/>
    </location>
</feature>
<keyword evidence="5" id="KW-1185">Reference proteome</keyword>
<evidence type="ECO:0000313" key="5">
    <source>
        <dbReference type="Proteomes" id="UP000001549"/>
    </source>
</evidence>
<gene>
    <name evidence="4" type="ordered locus">FsymDg_3663</name>
</gene>
<proteinExistence type="predicted"/>
<dbReference type="SUPFAM" id="SSF51261">
    <property type="entry name" value="Duplicated hybrid motif"/>
    <property type="match status" value="1"/>
</dbReference>
<dbReference type="HOGENOM" id="CLU_077601_3_0_11"/>
<evidence type="ECO:0000259" key="3">
    <source>
        <dbReference type="Pfam" id="PF01551"/>
    </source>
</evidence>
<evidence type="ECO:0000256" key="1">
    <source>
        <dbReference type="ARBA" id="ARBA00022729"/>
    </source>
</evidence>
<dbReference type="PANTHER" id="PTHR21666:SF289">
    <property type="entry name" value="L-ALA--D-GLU ENDOPEPTIDASE"/>
    <property type="match status" value="1"/>
</dbReference>
<sequence length="226" mass="22873" precursor="true">MIPPSRHRPLLLLLLTAALLALVATGWPHPLTGYGTRAAVSPVSSVQPAPTRPAITAPVSEGPVSEGPVPLGSGTGMNPVSPGRAVTAPSGPLWRAPLDGTLILGRAFSPPSSPYGPGHRGVDLVAAPGTQVRAAGRGVVTFAGTIAGRGVTTVSHGSLRTTYEPVEPTVAAGRTVAAGEPIGRLAAGHPGCPAAACLHWGLLEGSRYLDPLGLLRRRSPRLLPLG</sequence>
<accession>F8B3D0</accession>
<dbReference type="CDD" id="cd12797">
    <property type="entry name" value="M23_peptidase"/>
    <property type="match status" value="1"/>
</dbReference>
<dbReference type="Proteomes" id="UP000001549">
    <property type="component" value="Chromosome"/>
</dbReference>
<dbReference type="eggNOG" id="COG0739">
    <property type="taxonomic scope" value="Bacteria"/>
</dbReference>
<protein>
    <submittedName>
        <fullName evidence="4">Peptidase M23</fullName>
    </submittedName>
</protein>
<dbReference type="AlphaFoldDB" id="F8B3D0"/>
<dbReference type="PANTHER" id="PTHR21666">
    <property type="entry name" value="PEPTIDASE-RELATED"/>
    <property type="match status" value="1"/>
</dbReference>
<feature type="domain" description="M23ase beta-sheet core" evidence="3">
    <location>
        <begin position="118"/>
        <end position="211"/>
    </location>
</feature>
<dbReference type="InterPro" id="IPR050570">
    <property type="entry name" value="Cell_wall_metabolism_enzyme"/>
</dbReference>
<keyword evidence="1" id="KW-0732">Signal</keyword>
<evidence type="ECO:0000256" key="2">
    <source>
        <dbReference type="SAM" id="MobiDB-lite"/>
    </source>
</evidence>
<dbReference type="InterPro" id="IPR011055">
    <property type="entry name" value="Dup_hybrid_motif"/>
</dbReference>
<name>F8B3D0_9ACTN</name>
<dbReference type="KEGG" id="fsy:FsymDg_3663"/>
<reference evidence="4 5" key="1">
    <citation type="submission" date="2011-05" db="EMBL/GenBank/DDBJ databases">
        <title>Complete sequence of chromosome of Frankia symbiont of Datisca glomerata.</title>
        <authorList>
            <consortium name="US DOE Joint Genome Institute"/>
            <person name="Lucas S."/>
            <person name="Han J."/>
            <person name="Lapidus A."/>
            <person name="Cheng J.-F."/>
            <person name="Goodwin L."/>
            <person name="Pitluck S."/>
            <person name="Peters L."/>
            <person name="Mikhailova N."/>
            <person name="Chertkov O."/>
            <person name="Teshima H."/>
            <person name="Han C."/>
            <person name="Tapia R."/>
            <person name="Land M."/>
            <person name="Hauser L."/>
            <person name="Kyrpides N."/>
            <person name="Ivanova N."/>
            <person name="Pagani I."/>
            <person name="Berry A."/>
            <person name="Pawlowski K."/>
            <person name="Persson T."/>
            <person name="Vanden Heuvel B."/>
            <person name="Benson D."/>
            <person name="Woyke T."/>
        </authorList>
    </citation>
    <scope>NUCLEOTIDE SEQUENCE [LARGE SCALE GENOMIC DNA]</scope>
    <source>
        <strain evidence="5">4085684</strain>
    </source>
</reference>
<evidence type="ECO:0000313" key="4">
    <source>
        <dbReference type="EMBL" id="AEH10941.1"/>
    </source>
</evidence>
<organism evidence="4 5">
    <name type="scientific">Candidatus Protofrankia datiscae</name>
    <dbReference type="NCBI Taxonomy" id="2716812"/>
    <lineage>
        <taxon>Bacteria</taxon>
        <taxon>Bacillati</taxon>
        <taxon>Actinomycetota</taxon>
        <taxon>Actinomycetes</taxon>
        <taxon>Frankiales</taxon>
        <taxon>Frankiaceae</taxon>
        <taxon>Protofrankia</taxon>
    </lineage>
</organism>
<dbReference type="InterPro" id="IPR016047">
    <property type="entry name" value="M23ase_b-sheet_dom"/>
</dbReference>
<dbReference type="GO" id="GO:0004222">
    <property type="term" value="F:metalloendopeptidase activity"/>
    <property type="evidence" value="ECO:0007669"/>
    <property type="project" value="TreeGrafter"/>
</dbReference>
<dbReference type="EMBL" id="CP002801">
    <property type="protein sequence ID" value="AEH10941.1"/>
    <property type="molecule type" value="Genomic_DNA"/>
</dbReference>
<dbReference type="Gene3D" id="2.70.70.10">
    <property type="entry name" value="Glucose Permease (Domain IIA)"/>
    <property type="match status" value="1"/>
</dbReference>
<dbReference type="STRING" id="656024.FsymDg_3663"/>